<protein>
    <submittedName>
        <fullName evidence="9">Permease</fullName>
    </submittedName>
</protein>
<evidence type="ECO:0000313" key="9">
    <source>
        <dbReference type="EMBL" id="XDS45248.1"/>
    </source>
</evidence>
<comment type="similarity">
    <text evidence="2">Belongs to the UPF0718 family.</text>
</comment>
<accession>A0AB39U8E7</accession>
<dbReference type="AlphaFoldDB" id="A0AB39U8E7"/>
<comment type="subcellular location">
    <subcellularLocation>
        <location evidence="1">Cell membrane</location>
        <topology evidence="1">Multi-pass membrane protein</topology>
    </subcellularLocation>
</comment>
<evidence type="ECO:0000256" key="5">
    <source>
        <dbReference type="ARBA" id="ARBA00022989"/>
    </source>
</evidence>
<dbReference type="InterPro" id="IPR052923">
    <property type="entry name" value="UPF0718"/>
</dbReference>
<evidence type="ECO:0000256" key="4">
    <source>
        <dbReference type="ARBA" id="ARBA00022692"/>
    </source>
</evidence>
<dbReference type="EMBL" id="CP129674">
    <property type="protein sequence ID" value="XDS45248.1"/>
    <property type="molecule type" value="Genomic_DNA"/>
</dbReference>
<evidence type="ECO:0000256" key="1">
    <source>
        <dbReference type="ARBA" id="ARBA00004651"/>
    </source>
</evidence>
<feature type="transmembrane region" description="Helical" evidence="8">
    <location>
        <begin position="21"/>
        <end position="38"/>
    </location>
</feature>
<feature type="transmembrane region" description="Helical" evidence="8">
    <location>
        <begin position="347"/>
        <end position="370"/>
    </location>
</feature>
<feature type="transmembrane region" description="Helical" evidence="8">
    <location>
        <begin position="90"/>
        <end position="116"/>
    </location>
</feature>
<dbReference type="RefSeq" id="WP_369344788.1">
    <property type="nucleotide sequence ID" value="NZ_CP129674.1"/>
</dbReference>
<dbReference type="GO" id="GO:0005886">
    <property type="term" value="C:plasma membrane"/>
    <property type="evidence" value="ECO:0007669"/>
    <property type="project" value="UniProtKB-SubCell"/>
</dbReference>
<name>A0AB39U8E7_9BIFI</name>
<feature type="transmembrane region" description="Helical" evidence="8">
    <location>
        <begin position="44"/>
        <end position="69"/>
    </location>
</feature>
<feature type="transmembrane region" description="Helical" evidence="8">
    <location>
        <begin position="128"/>
        <end position="150"/>
    </location>
</feature>
<dbReference type="KEGG" id="baqk:QN215_03820"/>
<sequence length="372" mass="40684">MSDVIQEGMRRTRRGFDFQRFLVTVLVIAMLILAAPLLDATGIPVSSILSGAIGLLLQAFPFLLIGILVSSGIETFITKDFIERHFPRSTVGGMVIALFAGLCTPVCDCATVPVFARMIHKGIPLPSAVVFLCAAPIINPVVIWSTWFAFPDKPSMTILRFVFGIIVSTIIGLSFVVLPHTQAVLRPLTDASAVRMHDMHGMEGMEGMDTPSPSHELDKDSLSDTRTRTHTRTRGWEGLRSFMQHAYHDMFQIVPYMLMGIMLASCIRVLGGSNVPGWLQDRGSIIAIAFMMALAFVSSLCSSSDAVIARGFGTMFPVPAVLGFLVFGPILDVKNILMLRAMFSKRFVLRLALTTIVVCFIAMVVLAGIMRL</sequence>
<dbReference type="PANTHER" id="PTHR34184:SF4">
    <property type="entry name" value="UPF0718 PROTEIN YCGR"/>
    <property type="match status" value="1"/>
</dbReference>
<organism evidence="9">
    <name type="scientific">Bifidobacterium aquikefiricola</name>
    <dbReference type="NCBI Taxonomy" id="3059038"/>
    <lineage>
        <taxon>Bacteria</taxon>
        <taxon>Bacillati</taxon>
        <taxon>Actinomycetota</taxon>
        <taxon>Actinomycetes</taxon>
        <taxon>Bifidobacteriales</taxon>
        <taxon>Bifidobacteriaceae</taxon>
        <taxon>Bifidobacterium</taxon>
    </lineage>
</organism>
<keyword evidence="3" id="KW-1003">Cell membrane</keyword>
<keyword evidence="4 8" id="KW-0812">Transmembrane</keyword>
<evidence type="ECO:0000256" key="2">
    <source>
        <dbReference type="ARBA" id="ARBA00006386"/>
    </source>
</evidence>
<dbReference type="Pfam" id="PF03773">
    <property type="entry name" value="ArsP_1"/>
    <property type="match status" value="1"/>
</dbReference>
<feature type="region of interest" description="Disordered" evidence="7">
    <location>
        <begin position="206"/>
        <end position="229"/>
    </location>
</feature>
<evidence type="ECO:0000256" key="8">
    <source>
        <dbReference type="SAM" id="Phobius"/>
    </source>
</evidence>
<evidence type="ECO:0000256" key="7">
    <source>
        <dbReference type="SAM" id="MobiDB-lite"/>
    </source>
</evidence>
<proteinExistence type="inferred from homology"/>
<evidence type="ECO:0000256" key="6">
    <source>
        <dbReference type="ARBA" id="ARBA00023136"/>
    </source>
</evidence>
<reference evidence="9" key="1">
    <citation type="submission" date="2023-07" db="EMBL/GenBank/DDBJ databases">
        <title>Bifidobacterium aquikefiriaerophilum sp. nov. and Bifidobacterium eccum sp. nov., isolated from water kefir.</title>
        <authorList>
            <person name="Breselge S."/>
            <person name="Bellassi P."/>
            <person name="Barcenilla C."/>
            <person name="Alvarez-Ordonez A."/>
            <person name="Morelli L."/>
            <person name="Cotter P.D."/>
        </authorList>
    </citation>
    <scope>NUCLEOTIDE SEQUENCE</scope>
    <source>
        <strain evidence="9">WK041_4_12</strain>
    </source>
</reference>
<feature type="compositionally biased region" description="Basic and acidic residues" evidence="7">
    <location>
        <begin position="215"/>
        <end position="227"/>
    </location>
</feature>
<feature type="transmembrane region" description="Helical" evidence="8">
    <location>
        <begin position="307"/>
        <end position="327"/>
    </location>
</feature>
<feature type="transmembrane region" description="Helical" evidence="8">
    <location>
        <begin position="157"/>
        <end position="178"/>
    </location>
</feature>
<evidence type="ECO:0000256" key="3">
    <source>
        <dbReference type="ARBA" id="ARBA00022475"/>
    </source>
</evidence>
<keyword evidence="6 8" id="KW-0472">Membrane</keyword>
<keyword evidence="5 8" id="KW-1133">Transmembrane helix</keyword>
<dbReference type="InterPro" id="IPR005524">
    <property type="entry name" value="DUF318"/>
</dbReference>
<feature type="transmembrane region" description="Helical" evidence="8">
    <location>
        <begin position="283"/>
        <end position="301"/>
    </location>
</feature>
<gene>
    <name evidence="9" type="ORF">QN215_03820</name>
</gene>
<dbReference type="PANTHER" id="PTHR34184">
    <property type="entry name" value="UPF0718 PROTEIN YCGR"/>
    <property type="match status" value="1"/>
</dbReference>
<feature type="transmembrane region" description="Helical" evidence="8">
    <location>
        <begin position="253"/>
        <end position="271"/>
    </location>
</feature>